<dbReference type="GO" id="GO:0004519">
    <property type="term" value="F:endonuclease activity"/>
    <property type="evidence" value="ECO:0007669"/>
    <property type="project" value="UniProtKB-KW"/>
</dbReference>
<dbReference type="GO" id="GO:0015074">
    <property type="term" value="P:DNA integration"/>
    <property type="evidence" value="ECO:0007669"/>
    <property type="project" value="UniProtKB-KW"/>
</dbReference>
<sequence length="777" mass="90185">MMSFGLTNAPAYFMNLMNKVFMEYLDKFIVVFIDDILIYSKTEEEHEEHLRLCLSWDTVSKGGIMVDPSKISSVMDWKVPEVVKEVRGFLGLAGYYWRFIESFSKIAKPMTSLLEKGVPFIWSKERQAAFDKLKKRLTTAPVLTLPDLTKSFTVYCDASKEGLGCVLMQEGKVIAYASCWLRKHEVNYPTHELELVAVVHALKIWRHYLFGNRCEIYTDHKSLKYIFTQNELNMRQRRWLELIKDYDLEIHYHPGKANVVANALSRKSYVNMAIAFQMPLELCAEFESLNLGFVHHTTVATFEAEPTLEQDIRKHQKTDEKIQEIREQIKVGKAPHFREDEQGTVWYKNRICVPDVDSIKKLILSEAHDTAYSIHPGSTKMYHDLKERFQWYGMKRAVTEYVAVCDTCQRVKAEHQRPTGLLQPLKIPEWKWEEISMDFIMGLPRTQKGYNSIWIVVDRLTKVAHFIPVNTTYSGARLTELYISRILHDSLDSKLRFSTAYHPQTDGQTERTNQILEDMLSWDKSLPYAEFSYNNSYQASLKKSPFETLYGRRCRTPLFWNQTGEKQVFGPDLIRDAEQQIKMVRENLRVTQSRQKSYADVRRRDLTFKVDDFVYLKVSPMREIRRFNMKGKLAPRYIGPFKIVERKGEVAYKLELPSNLSGIHDVFHVSQLKKCLRLPEEQAPLEGLDVQEDLTYTEHPVKILEISERKRKRKKKKKAARPASQSGPAWLPPAWAGSRPTSAGAPLVSASDSRLRHLERAGYGPTTFTPSRTLSTN</sequence>
<keyword evidence="6" id="KW-0064">Aspartyl protease</keyword>
<keyword evidence="14" id="KW-0233">DNA recombination</keyword>
<evidence type="ECO:0000256" key="5">
    <source>
        <dbReference type="ARBA" id="ARBA00022723"/>
    </source>
</evidence>
<dbReference type="EMBL" id="CP144753">
    <property type="protein sequence ID" value="WVZ93448.1"/>
    <property type="molecule type" value="Genomic_DNA"/>
</dbReference>
<dbReference type="InterPro" id="IPR043128">
    <property type="entry name" value="Rev_trsase/Diguanyl_cyclase"/>
</dbReference>
<dbReference type="InterPro" id="IPR041373">
    <property type="entry name" value="RT_RNaseH"/>
</dbReference>
<evidence type="ECO:0000313" key="17">
    <source>
        <dbReference type="EMBL" id="WVZ93448.1"/>
    </source>
</evidence>
<dbReference type="SUPFAM" id="SSF53098">
    <property type="entry name" value="Ribonuclease H-like"/>
    <property type="match status" value="1"/>
</dbReference>
<dbReference type="GO" id="GO:0006310">
    <property type="term" value="P:DNA recombination"/>
    <property type="evidence" value="ECO:0007669"/>
    <property type="project" value="UniProtKB-KW"/>
</dbReference>
<evidence type="ECO:0000256" key="14">
    <source>
        <dbReference type="ARBA" id="ARBA00023172"/>
    </source>
</evidence>
<feature type="compositionally biased region" description="Basic residues" evidence="15">
    <location>
        <begin position="709"/>
        <end position="720"/>
    </location>
</feature>
<feature type="region of interest" description="Disordered" evidence="15">
    <location>
        <begin position="707"/>
        <end position="751"/>
    </location>
</feature>
<dbReference type="Gene3D" id="3.30.420.10">
    <property type="entry name" value="Ribonuclease H-like superfamily/Ribonuclease H"/>
    <property type="match status" value="2"/>
</dbReference>
<dbReference type="Pfam" id="PF24626">
    <property type="entry name" value="SH3_Tf2-1"/>
    <property type="match status" value="1"/>
</dbReference>
<keyword evidence="18" id="KW-1185">Reference proteome</keyword>
<keyword evidence="2" id="KW-0808">Transferase</keyword>
<dbReference type="PANTHER" id="PTHR37984">
    <property type="entry name" value="PROTEIN CBG26694"/>
    <property type="match status" value="1"/>
</dbReference>
<proteinExistence type="predicted"/>
<dbReference type="FunFam" id="3.30.70.270:FF:000020">
    <property type="entry name" value="Transposon Tf2-6 polyprotein-like Protein"/>
    <property type="match status" value="1"/>
</dbReference>
<organism evidence="17 18">
    <name type="scientific">Paspalum notatum var. saurae</name>
    <dbReference type="NCBI Taxonomy" id="547442"/>
    <lineage>
        <taxon>Eukaryota</taxon>
        <taxon>Viridiplantae</taxon>
        <taxon>Streptophyta</taxon>
        <taxon>Embryophyta</taxon>
        <taxon>Tracheophyta</taxon>
        <taxon>Spermatophyta</taxon>
        <taxon>Magnoliopsida</taxon>
        <taxon>Liliopsida</taxon>
        <taxon>Poales</taxon>
        <taxon>Poaceae</taxon>
        <taxon>PACMAD clade</taxon>
        <taxon>Panicoideae</taxon>
        <taxon>Andropogonodae</taxon>
        <taxon>Paspaleae</taxon>
        <taxon>Paspalinae</taxon>
        <taxon>Paspalum</taxon>
    </lineage>
</organism>
<evidence type="ECO:0000313" key="18">
    <source>
        <dbReference type="Proteomes" id="UP001341281"/>
    </source>
</evidence>
<keyword evidence="12" id="KW-0239">DNA-directed DNA polymerase</keyword>
<dbReference type="SUPFAM" id="SSF56672">
    <property type="entry name" value="DNA/RNA polymerases"/>
    <property type="match status" value="1"/>
</dbReference>
<keyword evidence="13" id="KW-0238">DNA-binding</keyword>
<evidence type="ECO:0000256" key="12">
    <source>
        <dbReference type="ARBA" id="ARBA00022932"/>
    </source>
</evidence>
<dbReference type="InterPro" id="IPR056924">
    <property type="entry name" value="SH3_Tf2-1"/>
</dbReference>
<dbReference type="Gene3D" id="1.10.340.70">
    <property type="match status" value="1"/>
</dbReference>
<reference evidence="17 18" key="1">
    <citation type="submission" date="2024-02" db="EMBL/GenBank/DDBJ databases">
        <title>High-quality chromosome-scale genome assembly of Pensacola bahiagrass (Paspalum notatum Flugge var. saurae).</title>
        <authorList>
            <person name="Vega J.M."/>
            <person name="Podio M."/>
            <person name="Orjuela J."/>
            <person name="Siena L.A."/>
            <person name="Pessino S.C."/>
            <person name="Combes M.C."/>
            <person name="Mariac C."/>
            <person name="Albertini E."/>
            <person name="Pupilli F."/>
            <person name="Ortiz J.P.A."/>
            <person name="Leblanc O."/>
        </authorList>
    </citation>
    <scope>NUCLEOTIDE SEQUENCE [LARGE SCALE GENOMIC DNA]</scope>
    <source>
        <strain evidence="17">R1</strain>
        <tissue evidence="17">Leaf</tissue>
    </source>
</reference>
<keyword evidence="1" id="KW-0645">Protease</keyword>
<dbReference type="InterPro" id="IPR012337">
    <property type="entry name" value="RNaseH-like_sf"/>
</dbReference>
<evidence type="ECO:0000256" key="15">
    <source>
        <dbReference type="SAM" id="MobiDB-lite"/>
    </source>
</evidence>
<keyword evidence="4" id="KW-0540">Nuclease</keyword>
<dbReference type="Pfam" id="PF00078">
    <property type="entry name" value="RVT_1"/>
    <property type="match status" value="1"/>
</dbReference>
<dbReference type="InterPro" id="IPR000477">
    <property type="entry name" value="RT_dom"/>
</dbReference>
<keyword evidence="10" id="KW-0229">DNA integration</keyword>
<keyword evidence="5" id="KW-0479">Metal-binding</keyword>
<dbReference type="GO" id="GO:0006508">
    <property type="term" value="P:proteolysis"/>
    <property type="evidence" value="ECO:0007669"/>
    <property type="project" value="UniProtKB-KW"/>
</dbReference>
<evidence type="ECO:0000256" key="10">
    <source>
        <dbReference type="ARBA" id="ARBA00022908"/>
    </source>
</evidence>
<dbReference type="PROSITE" id="PS50878">
    <property type="entry name" value="RT_POL"/>
    <property type="match status" value="1"/>
</dbReference>
<evidence type="ECO:0000256" key="8">
    <source>
        <dbReference type="ARBA" id="ARBA00022801"/>
    </source>
</evidence>
<dbReference type="Pfam" id="PF17917">
    <property type="entry name" value="RT_RNaseH"/>
    <property type="match status" value="1"/>
</dbReference>
<evidence type="ECO:0000256" key="11">
    <source>
        <dbReference type="ARBA" id="ARBA00022918"/>
    </source>
</evidence>
<evidence type="ECO:0000256" key="6">
    <source>
        <dbReference type="ARBA" id="ARBA00022750"/>
    </source>
</evidence>
<keyword evidence="11" id="KW-0695">RNA-directed DNA polymerase</keyword>
<evidence type="ECO:0000256" key="9">
    <source>
        <dbReference type="ARBA" id="ARBA00022842"/>
    </source>
</evidence>
<dbReference type="GO" id="GO:0004190">
    <property type="term" value="F:aspartic-type endopeptidase activity"/>
    <property type="evidence" value="ECO:0007669"/>
    <property type="project" value="UniProtKB-KW"/>
</dbReference>
<dbReference type="GO" id="GO:0046872">
    <property type="term" value="F:metal ion binding"/>
    <property type="evidence" value="ECO:0007669"/>
    <property type="project" value="UniProtKB-KW"/>
</dbReference>
<dbReference type="GO" id="GO:0003677">
    <property type="term" value="F:DNA binding"/>
    <property type="evidence" value="ECO:0007669"/>
    <property type="project" value="UniProtKB-KW"/>
</dbReference>
<keyword evidence="8" id="KW-0378">Hydrolase</keyword>
<protein>
    <recommendedName>
        <fullName evidence="16">Reverse transcriptase domain-containing protein</fullName>
    </recommendedName>
</protein>
<dbReference type="InterPro" id="IPR036397">
    <property type="entry name" value="RNaseH_sf"/>
</dbReference>
<dbReference type="Proteomes" id="UP001341281">
    <property type="component" value="Chromosome 09"/>
</dbReference>
<evidence type="ECO:0000256" key="7">
    <source>
        <dbReference type="ARBA" id="ARBA00022759"/>
    </source>
</evidence>
<evidence type="ECO:0000256" key="4">
    <source>
        <dbReference type="ARBA" id="ARBA00022722"/>
    </source>
</evidence>
<evidence type="ECO:0000256" key="2">
    <source>
        <dbReference type="ARBA" id="ARBA00022679"/>
    </source>
</evidence>
<evidence type="ECO:0000256" key="1">
    <source>
        <dbReference type="ARBA" id="ARBA00022670"/>
    </source>
</evidence>
<dbReference type="FunFam" id="3.10.20.370:FF:000001">
    <property type="entry name" value="Retrovirus-related Pol polyprotein from transposon 17.6-like protein"/>
    <property type="match status" value="1"/>
</dbReference>
<keyword evidence="9" id="KW-0460">Magnesium</keyword>
<dbReference type="InterPro" id="IPR050951">
    <property type="entry name" value="Retrovirus_Pol_polyprotein"/>
</dbReference>
<name>A0AAQ3XC16_PASNO</name>
<dbReference type="CDD" id="cd09274">
    <property type="entry name" value="RNase_HI_RT_Ty3"/>
    <property type="match status" value="1"/>
</dbReference>
<gene>
    <name evidence="17" type="ORF">U9M48_039426</name>
</gene>
<evidence type="ECO:0000259" key="16">
    <source>
        <dbReference type="PROSITE" id="PS50878"/>
    </source>
</evidence>
<dbReference type="Pfam" id="PF17921">
    <property type="entry name" value="Integrase_H2C2"/>
    <property type="match status" value="1"/>
</dbReference>
<dbReference type="GO" id="GO:0003887">
    <property type="term" value="F:DNA-directed DNA polymerase activity"/>
    <property type="evidence" value="ECO:0007669"/>
    <property type="project" value="UniProtKB-KW"/>
</dbReference>
<dbReference type="AlphaFoldDB" id="A0AAQ3XC16"/>
<evidence type="ECO:0000256" key="13">
    <source>
        <dbReference type="ARBA" id="ARBA00023125"/>
    </source>
</evidence>
<evidence type="ECO:0000256" key="3">
    <source>
        <dbReference type="ARBA" id="ARBA00022695"/>
    </source>
</evidence>
<feature type="domain" description="Reverse transcriptase" evidence="16">
    <location>
        <begin position="1"/>
        <end position="94"/>
    </location>
</feature>
<dbReference type="PANTHER" id="PTHR37984:SF5">
    <property type="entry name" value="PROTEIN NYNRIN-LIKE"/>
    <property type="match status" value="1"/>
</dbReference>
<keyword evidence="7" id="KW-0255">Endonuclease</keyword>
<dbReference type="InterPro" id="IPR043502">
    <property type="entry name" value="DNA/RNA_pol_sf"/>
</dbReference>
<dbReference type="Gene3D" id="3.30.70.270">
    <property type="match status" value="2"/>
</dbReference>
<dbReference type="InterPro" id="IPR041588">
    <property type="entry name" value="Integrase_H2C2"/>
</dbReference>
<accession>A0AAQ3XC16</accession>
<keyword evidence="3" id="KW-0548">Nucleotidyltransferase</keyword>
<dbReference type="GO" id="GO:0003964">
    <property type="term" value="F:RNA-directed DNA polymerase activity"/>
    <property type="evidence" value="ECO:0007669"/>
    <property type="project" value="UniProtKB-KW"/>
</dbReference>